<dbReference type="Pfam" id="PF11738">
    <property type="entry name" value="DUF3298"/>
    <property type="match status" value="1"/>
</dbReference>
<protein>
    <submittedName>
        <fullName evidence="6">DUF3298 domain-containing protein</fullName>
    </submittedName>
</protein>
<dbReference type="EMBL" id="RHIB01000001">
    <property type="protein sequence ID" value="RNA69954.1"/>
    <property type="molecule type" value="Genomic_DNA"/>
</dbReference>
<dbReference type="Gene3D" id="3.30.565.40">
    <property type="entry name" value="Fervidobacterium nodosum Rt17-B1 like"/>
    <property type="match status" value="1"/>
</dbReference>
<dbReference type="InterPro" id="IPR037126">
    <property type="entry name" value="PdaC/RsiV-like_sf"/>
</dbReference>
<dbReference type="InterPro" id="IPR011330">
    <property type="entry name" value="Glyco_hydro/deAcase_b/a-brl"/>
</dbReference>
<accession>A0A3M7TYT8</accession>
<dbReference type="GO" id="GO:0046872">
    <property type="term" value="F:metal ion binding"/>
    <property type="evidence" value="ECO:0007669"/>
    <property type="project" value="UniProtKB-KW"/>
</dbReference>
<dbReference type="GO" id="GO:0016810">
    <property type="term" value="F:hydrolase activity, acting on carbon-nitrogen (but not peptide) bonds"/>
    <property type="evidence" value="ECO:0007669"/>
    <property type="project" value="InterPro"/>
</dbReference>
<dbReference type="Pfam" id="PF01522">
    <property type="entry name" value="Polysacc_deac_1"/>
    <property type="match status" value="1"/>
</dbReference>
<dbReference type="Gene3D" id="3.20.20.370">
    <property type="entry name" value="Glycoside hydrolase/deacetylase"/>
    <property type="match status" value="1"/>
</dbReference>
<feature type="domain" description="NodB homology" evidence="5">
    <location>
        <begin position="274"/>
        <end position="448"/>
    </location>
</feature>
<dbReference type="PROSITE" id="PS51257">
    <property type="entry name" value="PROKAR_LIPOPROTEIN"/>
    <property type="match status" value="1"/>
</dbReference>
<dbReference type="PANTHER" id="PTHR10587">
    <property type="entry name" value="GLYCOSYL TRANSFERASE-RELATED"/>
    <property type="match status" value="1"/>
</dbReference>
<sequence length="456" mass="51113">MMKAYIVSLSILSFFLLTSCSMEDEPEEIVKKIKSGYDGVDIVTEVLEGETYRYSLSYPSLENEEADAEVSGYVEKTKSSFLEKADESPESGAMPLVMTFSSNIEKVLDGNYYSFIFTHDYYLGDANGMVHRTAMTLDTKTMEPVEIETLIDEHYLEVLSGLVKKEMREKYEDAVLDEHIDEFTAPVKENFTDFSLTENGIVFTYDKYEWTKGSAGAPMVEVPFEDLEDVMDEEFLKTVAGKERGSIPEEEPAGEEQTGAPGSGDEEAGGVPKKQVALTYDDGPHSEHTTELLRHLDEFDAKATFFLLGSHVESHPSIVKEISASGHEIGNHTWNHPDLTTLEPDQVAKEIQATNEIIYKVTGEKPTVFRPPYGASDDTVGQALTEPEILWTLDTFDWQTESPEEITKVVMSEVTDGSIILLHDIHERSIKASRIILEELKEEGYEFVTVSELIDP</sequence>
<dbReference type="InterPro" id="IPR002509">
    <property type="entry name" value="NODB_dom"/>
</dbReference>
<keyword evidence="7" id="KW-1185">Reference proteome</keyword>
<dbReference type="PROSITE" id="PS51677">
    <property type="entry name" value="NODB"/>
    <property type="match status" value="1"/>
</dbReference>
<proteinExistence type="predicted"/>
<evidence type="ECO:0000256" key="1">
    <source>
        <dbReference type="ARBA" id="ARBA00022723"/>
    </source>
</evidence>
<dbReference type="AlphaFoldDB" id="A0A3M7TYT8"/>
<comment type="caution">
    <text evidence="6">The sequence shown here is derived from an EMBL/GenBank/DDBJ whole genome shotgun (WGS) entry which is preliminary data.</text>
</comment>
<evidence type="ECO:0000256" key="2">
    <source>
        <dbReference type="ARBA" id="ARBA00022801"/>
    </source>
</evidence>
<dbReference type="OrthoDB" id="9812065at2"/>
<evidence type="ECO:0000259" key="5">
    <source>
        <dbReference type="PROSITE" id="PS51677"/>
    </source>
</evidence>
<dbReference type="PANTHER" id="PTHR10587:SF133">
    <property type="entry name" value="CHITIN DEACETYLASE 1-RELATED"/>
    <property type="match status" value="1"/>
</dbReference>
<gene>
    <name evidence="6" type="ORF">EBO34_08490</name>
</gene>
<reference evidence="6 7" key="1">
    <citation type="submission" date="2018-10" db="EMBL/GenBank/DDBJ databases">
        <title>Bacillus Keqinensis sp. nov., a moderately halophilic bacterium isolated from a saline-alkaline lake.</title>
        <authorList>
            <person name="Wang H."/>
        </authorList>
    </citation>
    <scope>NUCLEOTIDE SEQUENCE [LARGE SCALE GENOMIC DNA]</scope>
    <source>
        <strain evidence="6 7">KQ-3</strain>
    </source>
</reference>
<keyword evidence="1" id="KW-0479">Metal-binding</keyword>
<feature type="chain" id="PRO_5039583149" evidence="4">
    <location>
        <begin position="25"/>
        <end position="456"/>
    </location>
</feature>
<keyword evidence="2" id="KW-0378">Hydrolase</keyword>
<name>A0A3M7TYT8_9BACI</name>
<organism evidence="6 7">
    <name type="scientific">Alteribacter keqinensis</name>
    <dbReference type="NCBI Taxonomy" id="2483800"/>
    <lineage>
        <taxon>Bacteria</taxon>
        <taxon>Bacillati</taxon>
        <taxon>Bacillota</taxon>
        <taxon>Bacilli</taxon>
        <taxon>Bacillales</taxon>
        <taxon>Bacillaceae</taxon>
        <taxon>Alteribacter</taxon>
    </lineage>
</organism>
<evidence type="ECO:0000313" key="7">
    <source>
        <dbReference type="Proteomes" id="UP000278746"/>
    </source>
</evidence>
<dbReference type="Gene3D" id="3.90.640.20">
    <property type="entry name" value="Heat-shock cognate protein, ATPase"/>
    <property type="match status" value="1"/>
</dbReference>
<dbReference type="Proteomes" id="UP000278746">
    <property type="component" value="Unassembled WGS sequence"/>
</dbReference>
<dbReference type="GO" id="GO:0005975">
    <property type="term" value="P:carbohydrate metabolic process"/>
    <property type="evidence" value="ECO:0007669"/>
    <property type="project" value="InterPro"/>
</dbReference>
<dbReference type="GO" id="GO:0016020">
    <property type="term" value="C:membrane"/>
    <property type="evidence" value="ECO:0007669"/>
    <property type="project" value="TreeGrafter"/>
</dbReference>
<dbReference type="SUPFAM" id="SSF88713">
    <property type="entry name" value="Glycoside hydrolase/deacetylase"/>
    <property type="match status" value="1"/>
</dbReference>
<evidence type="ECO:0000313" key="6">
    <source>
        <dbReference type="EMBL" id="RNA69954.1"/>
    </source>
</evidence>
<feature type="signal peptide" evidence="4">
    <location>
        <begin position="1"/>
        <end position="24"/>
    </location>
</feature>
<evidence type="ECO:0000256" key="3">
    <source>
        <dbReference type="SAM" id="MobiDB-lite"/>
    </source>
</evidence>
<keyword evidence="4" id="KW-0732">Signal</keyword>
<feature type="region of interest" description="Disordered" evidence="3">
    <location>
        <begin position="242"/>
        <end position="270"/>
    </location>
</feature>
<dbReference type="InterPro" id="IPR050248">
    <property type="entry name" value="Polysacc_deacetylase_ArnD"/>
</dbReference>
<dbReference type="InterPro" id="IPR021729">
    <property type="entry name" value="DUF3298"/>
</dbReference>
<dbReference type="CDD" id="cd10954">
    <property type="entry name" value="CE4_CtAXE_like"/>
    <property type="match status" value="1"/>
</dbReference>
<evidence type="ECO:0000256" key="4">
    <source>
        <dbReference type="SAM" id="SignalP"/>
    </source>
</evidence>